<evidence type="ECO:0000259" key="1">
    <source>
        <dbReference type="Pfam" id="PF03372"/>
    </source>
</evidence>
<dbReference type="Pfam" id="PF03372">
    <property type="entry name" value="Exo_endo_phos"/>
    <property type="match status" value="1"/>
</dbReference>
<dbReference type="AlphaFoldDB" id="A0A9D4SSD7"/>
<reference evidence="2" key="1">
    <citation type="journal article" date="2020" name="Cell">
        <title>Large-Scale Comparative Analyses of Tick Genomes Elucidate Their Genetic Diversity and Vector Capacities.</title>
        <authorList>
            <consortium name="Tick Genome and Microbiome Consortium (TIGMIC)"/>
            <person name="Jia N."/>
            <person name="Wang J."/>
            <person name="Shi W."/>
            <person name="Du L."/>
            <person name="Sun Y."/>
            <person name="Zhan W."/>
            <person name="Jiang J.F."/>
            <person name="Wang Q."/>
            <person name="Zhang B."/>
            <person name="Ji P."/>
            <person name="Bell-Sakyi L."/>
            <person name="Cui X.M."/>
            <person name="Yuan T.T."/>
            <person name="Jiang B.G."/>
            <person name="Yang W.F."/>
            <person name="Lam T.T."/>
            <person name="Chang Q.C."/>
            <person name="Ding S.J."/>
            <person name="Wang X.J."/>
            <person name="Zhu J.G."/>
            <person name="Ruan X.D."/>
            <person name="Zhao L."/>
            <person name="Wei J.T."/>
            <person name="Ye R.Z."/>
            <person name="Que T.C."/>
            <person name="Du C.H."/>
            <person name="Zhou Y.H."/>
            <person name="Cheng J.X."/>
            <person name="Dai P.F."/>
            <person name="Guo W.B."/>
            <person name="Han X.H."/>
            <person name="Huang E.J."/>
            <person name="Li L.F."/>
            <person name="Wei W."/>
            <person name="Gao Y.C."/>
            <person name="Liu J.Z."/>
            <person name="Shao H.Z."/>
            <person name="Wang X."/>
            <person name="Wang C.C."/>
            <person name="Yang T.C."/>
            <person name="Huo Q.B."/>
            <person name="Li W."/>
            <person name="Chen H.Y."/>
            <person name="Chen S.E."/>
            <person name="Zhou L.G."/>
            <person name="Ni X.B."/>
            <person name="Tian J.H."/>
            <person name="Sheng Y."/>
            <person name="Liu T."/>
            <person name="Pan Y.S."/>
            <person name="Xia L.Y."/>
            <person name="Li J."/>
            <person name="Zhao F."/>
            <person name="Cao W.C."/>
        </authorList>
    </citation>
    <scope>NUCLEOTIDE SEQUENCE</scope>
    <source>
        <strain evidence="2">Rsan-2018</strain>
    </source>
</reference>
<dbReference type="EMBL" id="JABSTV010001253">
    <property type="protein sequence ID" value="KAH7943478.1"/>
    <property type="molecule type" value="Genomic_DNA"/>
</dbReference>
<sequence>MKQRSNKKKKTNGEDVTVIYQWNCRGIRNKEAELLLHVDALEHKPDVIALQETNGKPRLPGYVTYTDPTEEGTAVLVRSNVAATQHVTPQGGCEHTLVEIHARTIGNTGNLYVMSAYCRPSQRQYDLIE</sequence>
<comment type="caution">
    <text evidence="2">The sequence shown here is derived from an EMBL/GenBank/DDBJ whole genome shotgun (WGS) entry which is preliminary data.</text>
</comment>
<proteinExistence type="predicted"/>
<dbReference type="InterPro" id="IPR005135">
    <property type="entry name" value="Endo/exonuclease/phosphatase"/>
</dbReference>
<accession>A0A9D4SSD7</accession>
<keyword evidence="3" id="KW-1185">Reference proteome</keyword>
<dbReference type="GO" id="GO:0003824">
    <property type="term" value="F:catalytic activity"/>
    <property type="evidence" value="ECO:0007669"/>
    <property type="project" value="InterPro"/>
</dbReference>
<dbReference type="Proteomes" id="UP000821837">
    <property type="component" value="Unassembled WGS sequence"/>
</dbReference>
<evidence type="ECO:0000313" key="2">
    <source>
        <dbReference type="EMBL" id="KAH7943478.1"/>
    </source>
</evidence>
<dbReference type="Gene3D" id="3.60.10.10">
    <property type="entry name" value="Endonuclease/exonuclease/phosphatase"/>
    <property type="match status" value="1"/>
</dbReference>
<reference evidence="2" key="2">
    <citation type="submission" date="2021-09" db="EMBL/GenBank/DDBJ databases">
        <authorList>
            <person name="Jia N."/>
            <person name="Wang J."/>
            <person name="Shi W."/>
            <person name="Du L."/>
            <person name="Sun Y."/>
            <person name="Zhan W."/>
            <person name="Jiang J."/>
            <person name="Wang Q."/>
            <person name="Zhang B."/>
            <person name="Ji P."/>
            <person name="Sakyi L.B."/>
            <person name="Cui X."/>
            <person name="Yuan T."/>
            <person name="Jiang B."/>
            <person name="Yang W."/>
            <person name="Lam T.T.-Y."/>
            <person name="Chang Q."/>
            <person name="Ding S."/>
            <person name="Wang X."/>
            <person name="Zhu J."/>
            <person name="Ruan X."/>
            <person name="Zhao L."/>
            <person name="Wei J."/>
            <person name="Que T."/>
            <person name="Du C."/>
            <person name="Cheng J."/>
            <person name="Dai P."/>
            <person name="Han X."/>
            <person name="Huang E."/>
            <person name="Gao Y."/>
            <person name="Liu J."/>
            <person name="Shao H."/>
            <person name="Ye R."/>
            <person name="Li L."/>
            <person name="Wei W."/>
            <person name="Wang X."/>
            <person name="Wang C."/>
            <person name="Huo Q."/>
            <person name="Li W."/>
            <person name="Guo W."/>
            <person name="Chen H."/>
            <person name="Chen S."/>
            <person name="Zhou L."/>
            <person name="Zhou L."/>
            <person name="Ni X."/>
            <person name="Tian J."/>
            <person name="Zhou Y."/>
            <person name="Sheng Y."/>
            <person name="Liu T."/>
            <person name="Pan Y."/>
            <person name="Xia L."/>
            <person name="Li J."/>
            <person name="Zhao F."/>
            <person name="Cao W."/>
        </authorList>
    </citation>
    <scope>NUCLEOTIDE SEQUENCE</scope>
    <source>
        <strain evidence="2">Rsan-2018</strain>
        <tissue evidence="2">Larvae</tissue>
    </source>
</reference>
<name>A0A9D4SSD7_RHISA</name>
<evidence type="ECO:0000313" key="3">
    <source>
        <dbReference type="Proteomes" id="UP000821837"/>
    </source>
</evidence>
<organism evidence="2 3">
    <name type="scientific">Rhipicephalus sanguineus</name>
    <name type="common">Brown dog tick</name>
    <name type="synonym">Ixodes sanguineus</name>
    <dbReference type="NCBI Taxonomy" id="34632"/>
    <lineage>
        <taxon>Eukaryota</taxon>
        <taxon>Metazoa</taxon>
        <taxon>Ecdysozoa</taxon>
        <taxon>Arthropoda</taxon>
        <taxon>Chelicerata</taxon>
        <taxon>Arachnida</taxon>
        <taxon>Acari</taxon>
        <taxon>Parasitiformes</taxon>
        <taxon>Ixodida</taxon>
        <taxon>Ixodoidea</taxon>
        <taxon>Ixodidae</taxon>
        <taxon>Rhipicephalinae</taxon>
        <taxon>Rhipicephalus</taxon>
        <taxon>Rhipicephalus</taxon>
    </lineage>
</organism>
<gene>
    <name evidence="2" type="ORF">HPB52_008885</name>
</gene>
<protein>
    <recommendedName>
        <fullName evidence="1">Endonuclease/exonuclease/phosphatase domain-containing protein</fullName>
    </recommendedName>
</protein>
<dbReference type="SUPFAM" id="SSF56219">
    <property type="entry name" value="DNase I-like"/>
    <property type="match status" value="1"/>
</dbReference>
<feature type="domain" description="Endonuclease/exonuclease/phosphatase" evidence="1">
    <location>
        <begin position="21"/>
        <end position="122"/>
    </location>
</feature>
<dbReference type="InterPro" id="IPR036691">
    <property type="entry name" value="Endo/exonu/phosph_ase_sf"/>
</dbReference>